<dbReference type="FunFam" id="1.20.58.340:FF:000004">
    <property type="entry name" value="Magnesium transport protein CorA"/>
    <property type="match status" value="1"/>
</dbReference>
<evidence type="ECO:0000256" key="9">
    <source>
        <dbReference type="ARBA" id="ARBA00023136"/>
    </source>
</evidence>
<dbReference type="InterPro" id="IPR002523">
    <property type="entry name" value="MgTranspt_CorA/ZnTranspt_ZntB"/>
</dbReference>
<organism evidence="13 14">
    <name type="scientific">Cellulomonas chitinilytica</name>
    <dbReference type="NCBI Taxonomy" id="398759"/>
    <lineage>
        <taxon>Bacteria</taxon>
        <taxon>Bacillati</taxon>
        <taxon>Actinomycetota</taxon>
        <taxon>Actinomycetes</taxon>
        <taxon>Micrococcales</taxon>
        <taxon>Cellulomonadaceae</taxon>
        <taxon>Cellulomonas</taxon>
    </lineage>
</organism>
<proteinExistence type="inferred from homology"/>
<feature type="transmembrane region" description="Helical" evidence="12">
    <location>
        <begin position="312"/>
        <end position="332"/>
    </location>
</feature>
<evidence type="ECO:0000256" key="7">
    <source>
        <dbReference type="ARBA" id="ARBA00022989"/>
    </source>
</evidence>
<dbReference type="InterPro" id="IPR045863">
    <property type="entry name" value="CorA_TM1_TM2"/>
</dbReference>
<dbReference type="GO" id="GO:0005886">
    <property type="term" value="C:plasma membrane"/>
    <property type="evidence" value="ECO:0007669"/>
    <property type="project" value="UniProtKB-SubCell"/>
</dbReference>
<feature type="transmembrane region" description="Helical" evidence="12">
    <location>
        <begin position="281"/>
        <end position="300"/>
    </location>
</feature>
<dbReference type="PANTHER" id="PTHR46494:SF1">
    <property type="entry name" value="CORA FAMILY METAL ION TRANSPORTER (EUROFUNG)"/>
    <property type="match status" value="1"/>
</dbReference>
<name>A0A919P0K7_9CELL</name>
<dbReference type="Proteomes" id="UP000632740">
    <property type="component" value="Unassembled WGS sequence"/>
</dbReference>
<keyword evidence="5 12" id="KW-0812">Transmembrane</keyword>
<comment type="function">
    <text evidence="11">Mediates influx of magnesium ions. Alternates between open and closed states. Activated by low cytoplasmic Mg(2+) levels. Inactive when cytoplasmic Mg(2+) levels are high.</text>
</comment>
<evidence type="ECO:0000313" key="14">
    <source>
        <dbReference type="Proteomes" id="UP000632740"/>
    </source>
</evidence>
<comment type="catalytic activity">
    <reaction evidence="10">
        <text>Mg(2+)(in) = Mg(2+)(out)</text>
        <dbReference type="Rhea" id="RHEA:29827"/>
        <dbReference type="ChEBI" id="CHEBI:18420"/>
    </reaction>
</comment>
<dbReference type="GO" id="GO:0015095">
    <property type="term" value="F:magnesium ion transmembrane transporter activity"/>
    <property type="evidence" value="ECO:0007669"/>
    <property type="project" value="TreeGrafter"/>
</dbReference>
<keyword evidence="4" id="KW-1003">Cell membrane</keyword>
<keyword evidence="8" id="KW-0406">Ion transport</keyword>
<keyword evidence="7 12" id="KW-1133">Transmembrane helix</keyword>
<evidence type="ECO:0000256" key="2">
    <source>
        <dbReference type="ARBA" id="ARBA00009765"/>
    </source>
</evidence>
<keyword evidence="9 12" id="KW-0472">Membrane</keyword>
<evidence type="ECO:0000256" key="4">
    <source>
        <dbReference type="ARBA" id="ARBA00022475"/>
    </source>
</evidence>
<keyword evidence="3" id="KW-0813">Transport</keyword>
<comment type="subcellular location">
    <subcellularLocation>
        <location evidence="1">Cell membrane</location>
        <topology evidence="1">Multi-pass membrane protein</topology>
    </subcellularLocation>
</comment>
<sequence>METTTPAPDDRAERVCEQTPDGWRPLAGGQAPGGGARWVVVPEPALLVDAARRYGLGEDVVAALEHRGPSAHPVSPRHPMRARVDRTTDGELVLTVPTLSYVEQTRDVHTGALTCVVGRDVLLMCELGDAGVVEHAEEKLTTGAAVPDHGVQQVLAAVLLTLVATASDVEIALGEATADTERVVFSTDRRTRSVEQIYDLKREIAEARHALGPVTTVLPDLLAEAEDAAGGERARPWLRRLQVTTDRVDRHLDAHDRLLGDMLSAHLSQVSVQQNEDMRKISAWAAMIAVPTLVAGIYGMNFRHMPELGWTFGYPLSLLGMAVACWVLFRVFRRSGWL</sequence>
<evidence type="ECO:0000256" key="11">
    <source>
        <dbReference type="ARBA" id="ARBA00045497"/>
    </source>
</evidence>
<protein>
    <submittedName>
        <fullName evidence="13">Magnesium transport protein CorA</fullName>
    </submittedName>
</protein>
<evidence type="ECO:0000256" key="6">
    <source>
        <dbReference type="ARBA" id="ARBA00022842"/>
    </source>
</evidence>
<dbReference type="GO" id="GO:0050897">
    <property type="term" value="F:cobalt ion binding"/>
    <property type="evidence" value="ECO:0007669"/>
    <property type="project" value="TreeGrafter"/>
</dbReference>
<accession>A0A919P0K7</accession>
<dbReference type="GO" id="GO:0000287">
    <property type="term" value="F:magnesium ion binding"/>
    <property type="evidence" value="ECO:0007669"/>
    <property type="project" value="TreeGrafter"/>
</dbReference>
<dbReference type="Pfam" id="PF01544">
    <property type="entry name" value="CorA"/>
    <property type="match status" value="1"/>
</dbReference>
<dbReference type="AlphaFoldDB" id="A0A919P0K7"/>
<dbReference type="RefSeq" id="WP_239070138.1">
    <property type="nucleotide sequence ID" value="NZ_BONK01000005.1"/>
</dbReference>
<reference evidence="13" key="1">
    <citation type="submission" date="2021-01" db="EMBL/GenBank/DDBJ databases">
        <title>Whole genome shotgun sequence of Cellulomonas chitinilytica NBRC 110799.</title>
        <authorList>
            <person name="Komaki H."/>
            <person name="Tamura T."/>
        </authorList>
    </citation>
    <scope>NUCLEOTIDE SEQUENCE</scope>
    <source>
        <strain evidence="13">NBRC 110799</strain>
    </source>
</reference>
<dbReference type="GO" id="GO:0015087">
    <property type="term" value="F:cobalt ion transmembrane transporter activity"/>
    <property type="evidence" value="ECO:0007669"/>
    <property type="project" value="TreeGrafter"/>
</dbReference>
<evidence type="ECO:0000256" key="10">
    <source>
        <dbReference type="ARBA" id="ARBA00034269"/>
    </source>
</evidence>
<dbReference type="CDD" id="cd12830">
    <property type="entry name" value="MtCorA-like"/>
    <property type="match status" value="1"/>
</dbReference>
<comment type="caution">
    <text evidence="13">The sequence shown here is derived from an EMBL/GenBank/DDBJ whole genome shotgun (WGS) entry which is preliminary data.</text>
</comment>
<evidence type="ECO:0000256" key="8">
    <source>
        <dbReference type="ARBA" id="ARBA00023065"/>
    </source>
</evidence>
<dbReference type="Gene3D" id="1.20.58.340">
    <property type="entry name" value="Magnesium transport protein CorA, transmembrane region"/>
    <property type="match status" value="2"/>
</dbReference>
<evidence type="ECO:0000256" key="3">
    <source>
        <dbReference type="ARBA" id="ARBA00022448"/>
    </source>
</evidence>
<dbReference type="SUPFAM" id="SSF144083">
    <property type="entry name" value="Magnesium transport protein CorA, transmembrane region"/>
    <property type="match status" value="1"/>
</dbReference>
<dbReference type="PANTHER" id="PTHR46494">
    <property type="entry name" value="CORA FAMILY METAL ION TRANSPORTER (EUROFUNG)"/>
    <property type="match status" value="1"/>
</dbReference>
<evidence type="ECO:0000256" key="12">
    <source>
        <dbReference type="SAM" id="Phobius"/>
    </source>
</evidence>
<dbReference type="EMBL" id="BONK01000005">
    <property type="protein sequence ID" value="GIG21027.1"/>
    <property type="molecule type" value="Genomic_DNA"/>
</dbReference>
<keyword evidence="6" id="KW-0460">Magnesium</keyword>
<keyword evidence="14" id="KW-1185">Reference proteome</keyword>
<evidence type="ECO:0000313" key="13">
    <source>
        <dbReference type="EMBL" id="GIG21027.1"/>
    </source>
</evidence>
<dbReference type="SUPFAM" id="SSF143865">
    <property type="entry name" value="CorA soluble domain-like"/>
    <property type="match status" value="1"/>
</dbReference>
<gene>
    <name evidence="13" type="primary">corA_1</name>
    <name evidence="13" type="ORF">Cch01nite_17510</name>
</gene>
<comment type="similarity">
    <text evidence="2">Belongs to the CorA metal ion transporter (MIT) (TC 1.A.35) family.</text>
</comment>
<evidence type="ECO:0000256" key="5">
    <source>
        <dbReference type="ARBA" id="ARBA00022692"/>
    </source>
</evidence>
<dbReference type="InterPro" id="IPR045861">
    <property type="entry name" value="CorA_cytoplasmic_dom"/>
</dbReference>
<evidence type="ECO:0000256" key="1">
    <source>
        <dbReference type="ARBA" id="ARBA00004651"/>
    </source>
</evidence>